<accession>A0ABS5Y690</accession>
<comment type="caution">
    <text evidence="1">The sequence shown here is derived from an EMBL/GenBank/DDBJ whole genome shotgun (WGS) entry which is preliminary data.</text>
</comment>
<sequence length="202" mass="22171">MVKCGVKLLGGALSFQAALRRLTVVCAIAMVLIPILCVPGQALASLTDDRYDGNIFALYAGNGAIVPPRVTLAQSLKQEKPTLLFFYVDDSRDCKEYSFVISQLQAPYGRVANFVPVMADAIPLKESFTPDEPGYYFTGSVPQTLVLDGSGKVKFDQTGALEYEVVDDVFRDVFNLLPRTESEELRRRPVNELNIELVPSGS</sequence>
<dbReference type="RefSeq" id="WP_215619249.1">
    <property type="nucleotide sequence ID" value="NZ_JADOER010000012.1"/>
</dbReference>
<dbReference type="Gene3D" id="3.40.30.10">
    <property type="entry name" value="Glutaredoxin"/>
    <property type="match status" value="1"/>
</dbReference>
<dbReference type="InterPro" id="IPR036249">
    <property type="entry name" value="Thioredoxin-like_sf"/>
</dbReference>
<reference evidence="1 2" key="1">
    <citation type="journal article" date="2021" name="Mar. Drugs">
        <title>Genome Reduction and Secondary Metabolism of the Marine Sponge-Associated Cyanobacterium Leptothoe.</title>
        <authorList>
            <person name="Konstantinou D."/>
            <person name="Popin R.V."/>
            <person name="Fewer D.P."/>
            <person name="Sivonen K."/>
            <person name="Gkelis S."/>
        </authorList>
    </citation>
    <scope>NUCLEOTIDE SEQUENCE [LARGE SCALE GENOMIC DNA]</scope>
    <source>
        <strain evidence="1 2">TAU-MAC 1615</strain>
    </source>
</reference>
<keyword evidence="2" id="KW-1185">Reference proteome</keyword>
<dbReference type="InterPro" id="IPR048069">
    <property type="entry name" value="Thylak_slr1796"/>
</dbReference>
<proteinExistence type="predicted"/>
<dbReference type="SUPFAM" id="SSF52833">
    <property type="entry name" value="Thioredoxin-like"/>
    <property type="match status" value="1"/>
</dbReference>
<organism evidence="1 2">
    <name type="scientific">Leptothoe kymatousa TAU-MAC 1615</name>
    <dbReference type="NCBI Taxonomy" id="2364775"/>
    <lineage>
        <taxon>Bacteria</taxon>
        <taxon>Bacillati</taxon>
        <taxon>Cyanobacteriota</taxon>
        <taxon>Cyanophyceae</taxon>
        <taxon>Nodosilineales</taxon>
        <taxon>Cymatolegaceae</taxon>
        <taxon>Leptothoe</taxon>
        <taxon>Leptothoe kymatousa</taxon>
    </lineage>
</organism>
<dbReference type="Proteomes" id="UP001196661">
    <property type="component" value="Unassembled WGS sequence"/>
</dbReference>
<evidence type="ECO:0000313" key="2">
    <source>
        <dbReference type="Proteomes" id="UP001196661"/>
    </source>
</evidence>
<dbReference type="NCBIfam" id="NF038096">
    <property type="entry name" value="thylak_slr1796"/>
    <property type="match status" value="1"/>
</dbReference>
<protein>
    <submittedName>
        <fullName evidence="1">Thylakoid membrane photosystem I accumulation factor</fullName>
    </submittedName>
</protein>
<evidence type="ECO:0000313" key="1">
    <source>
        <dbReference type="EMBL" id="MBT9313365.1"/>
    </source>
</evidence>
<gene>
    <name evidence="1" type="ORF">IXB28_14205</name>
</gene>
<name>A0ABS5Y690_9CYAN</name>
<dbReference type="EMBL" id="JADOER010000012">
    <property type="protein sequence ID" value="MBT9313365.1"/>
    <property type="molecule type" value="Genomic_DNA"/>
</dbReference>